<organism evidence="3 5">
    <name type="scientific">Dracunculus medinensis</name>
    <name type="common">Guinea worm</name>
    <dbReference type="NCBI Taxonomy" id="318479"/>
    <lineage>
        <taxon>Eukaryota</taxon>
        <taxon>Metazoa</taxon>
        <taxon>Ecdysozoa</taxon>
        <taxon>Nematoda</taxon>
        <taxon>Chromadorea</taxon>
        <taxon>Rhabditida</taxon>
        <taxon>Spirurina</taxon>
        <taxon>Dracunculoidea</taxon>
        <taxon>Dracunculidae</taxon>
        <taxon>Dracunculus</taxon>
    </lineage>
</organism>
<dbReference type="Proteomes" id="UP000038040">
    <property type="component" value="Unplaced"/>
</dbReference>
<proteinExistence type="predicted"/>
<reference evidence="5" key="1">
    <citation type="submission" date="2016-04" db="UniProtKB">
        <authorList>
            <consortium name="WormBaseParasite"/>
        </authorList>
    </citation>
    <scope>IDENTIFICATION</scope>
</reference>
<evidence type="ECO:0000313" key="5">
    <source>
        <dbReference type="WBParaSite" id="DME_0000371801-mRNA-1"/>
    </source>
</evidence>
<dbReference type="EMBL" id="UYYG01001162">
    <property type="protein sequence ID" value="VDN57750.1"/>
    <property type="molecule type" value="Genomic_DNA"/>
</dbReference>
<evidence type="ECO:0000313" key="4">
    <source>
        <dbReference type="Proteomes" id="UP000274756"/>
    </source>
</evidence>
<evidence type="ECO:0000313" key="3">
    <source>
        <dbReference type="Proteomes" id="UP000038040"/>
    </source>
</evidence>
<name>A0A158Q404_DRAME</name>
<dbReference type="WBParaSite" id="DME_0000371801-mRNA-1">
    <property type="protein sequence ID" value="DME_0000371801-mRNA-1"/>
    <property type="gene ID" value="DME_0000371801"/>
</dbReference>
<protein>
    <submittedName>
        <fullName evidence="5">Coiled-coil domain-containing protein 39</fullName>
    </submittedName>
</protein>
<evidence type="ECO:0000256" key="1">
    <source>
        <dbReference type="SAM" id="Coils"/>
    </source>
</evidence>
<reference evidence="2 4" key="2">
    <citation type="submission" date="2018-11" db="EMBL/GenBank/DDBJ databases">
        <authorList>
            <consortium name="Pathogen Informatics"/>
        </authorList>
    </citation>
    <scope>NUCLEOTIDE SEQUENCE [LARGE SCALE GENOMIC DNA]</scope>
</reference>
<keyword evidence="4" id="KW-1185">Reference proteome</keyword>
<feature type="coiled-coil region" evidence="1">
    <location>
        <begin position="267"/>
        <end position="399"/>
    </location>
</feature>
<dbReference type="STRING" id="318479.A0A158Q404"/>
<keyword evidence="1" id="KW-0175">Coiled coil</keyword>
<dbReference type="Proteomes" id="UP000274756">
    <property type="component" value="Unassembled WGS sequence"/>
</dbReference>
<dbReference type="AlphaFoldDB" id="A0A158Q404"/>
<gene>
    <name evidence="2" type="ORF">DME_LOCUS7723</name>
</gene>
<feature type="coiled-coil region" evidence="1">
    <location>
        <begin position="49"/>
        <end position="125"/>
    </location>
</feature>
<feature type="coiled-coil region" evidence="1">
    <location>
        <begin position="427"/>
        <end position="497"/>
    </location>
</feature>
<accession>A0A158Q404</accession>
<evidence type="ECO:0000313" key="2">
    <source>
        <dbReference type="EMBL" id="VDN57750.1"/>
    </source>
</evidence>
<sequence length="505" mass="60178">MSLIITEMDKKLSDDHEEIEENEYKKMTAENSHLTRYQTLLRNHLSNLNDQLELQIKDQRLLIKENNQSIEEKQQKLENIKRECKKFSVKNNVKSVEIDEKQIERQQLMENIVSINKRMENDDREFKSNEKKEIELRELLSKINISIGDAFSINHELNRNEENNVKVTKRIFSQSQHQFNSMNNEKLLQTNYINRLKRDVKAAEAELSTTAKKLDRIERMIEEDSTALENQWKNLTRNQKRSEEKIRFNESSALKEKENIKLLKRKGKQLDAEQIKIEHEIEEIERKNFFIHEIGIFSKKLDNFADLISRKKLIVEKFKKDLQSAEKKSANALKQEIISLKKKEEYISDNIKSLEAKLSAYNNNINESKQNIEQFANVVENLERNLQHIQEESVKLSEKYKTDRSTNELREKTKLERNSNIDLRQKINIDRQKAEKLRCELEVWKEKLEDLENGEKLAMFGQNDHRIIEIRQLKNYYSDIQKKIRNVQKDIIDTNAEYVKLRSST</sequence>
<feature type="coiled-coil region" evidence="1">
    <location>
        <begin position="193"/>
        <end position="220"/>
    </location>
</feature>